<proteinExistence type="predicted"/>
<sequence>MNEQVCNNVYFENPTIFREAIHHFFTVTLQEKAKVLSGQFNDNFQILKPISSN</sequence>
<protein>
    <submittedName>
        <fullName evidence="1">Uncharacterized protein</fullName>
    </submittedName>
</protein>
<organism evidence="1 2">
    <name type="scientific">Xenorhabdus cabanillasii JM26</name>
    <dbReference type="NCBI Taxonomy" id="1427517"/>
    <lineage>
        <taxon>Bacteria</taxon>
        <taxon>Pseudomonadati</taxon>
        <taxon>Pseudomonadota</taxon>
        <taxon>Gammaproteobacteria</taxon>
        <taxon>Enterobacterales</taxon>
        <taxon>Morganellaceae</taxon>
        <taxon>Xenorhabdus</taxon>
    </lineage>
</organism>
<name>W1J4U5_9GAMM</name>
<gene>
    <name evidence="1" type="ORF">XCR1_1920050</name>
</gene>
<reference evidence="1 2" key="1">
    <citation type="submission" date="2013-11" db="EMBL/GenBank/DDBJ databases">
        <title>Draft genome sequence and annotation of the entomopathogenic bacterium, Xenorhabdus cabanillasi strain JM26.</title>
        <authorList>
            <person name="Gualtieri M."/>
            <person name="Ogier J.C."/>
            <person name="Pages S."/>
            <person name="Givaudan A."/>
            <person name="Gaudriault S."/>
        </authorList>
    </citation>
    <scope>NUCLEOTIDE SEQUENCE [LARGE SCALE GENOMIC DNA]</scope>
    <source>
        <strain evidence="1 2">JM26</strain>
    </source>
</reference>
<evidence type="ECO:0000313" key="2">
    <source>
        <dbReference type="Proteomes" id="UP000019197"/>
    </source>
</evidence>
<dbReference type="AlphaFoldDB" id="W1J4U5"/>
<dbReference type="Proteomes" id="UP000019197">
    <property type="component" value="Unassembled WGS sequence"/>
</dbReference>
<comment type="caution">
    <text evidence="1">The sequence shown here is derived from an EMBL/GenBank/DDBJ whole genome shotgun (WGS) entry which is preliminary data.</text>
</comment>
<evidence type="ECO:0000313" key="1">
    <source>
        <dbReference type="EMBL" id="CDL84455.1"/>
    </source>
</evidence>
<accession>W1J4U5</accession>
<dbReference type="EMBL" id="CBXE010000104">
    <property type="protein sequence ID" value="CDL84455.1"/>
    <property type="molecule type" value="Genomic_DNA"/>
</dbReference>